<dbReference type="SUPFAM" id="SSF50090">
    <property type="entry name" value="Electron transport accessory proteins"/>
    <property type="match status" value="1"/>
</dbReference>
<name>A0ABZ2U7E7_9ACTN</name>
<feature type="region of interest" description="Disordered" evidence="1">
    <location>
        <begin position="1"/>
        <end position="28"/>
    </location>
</feature>
<reference evidence="3 4" key="1">
    <citation type="journal article" date="2023" name="Virus Evol.">
        <title>Computational host range prediction-The good, the bad, and the ugly.</title>
        <authorList>
            <person name="Howell A.A."/>
            <person name="Versoza C.J."/>
            <person name="Pfeifer S.P."/>
        </authorList>
    </citation>
    <scope>NUCLEOTIDE SEQUENCE [LARGE SCALE GENOMIC DNA]</scope>
    <source>
        <strain evidence="3 4">1610/1b</strain>
    </source>
</reference>
<dbReference type="InterPro" id="IPR023808">
    <property type="entry name" value="Nitrile_Hydratase_acc_put"/>
</dbReference>
<accession>A0ABZ2U7E7</accession>
<organism evidence="3 4">
    <name type="scientific">Gordonia hydrophobica</name>
    <dbReference type="NCBI Taxonomy" id="40516"/>
    <lineage>
        <taxon>Bacteria</taxon>
        <taxon>Bacillati</taxon>
        <taxon>Actinomycetota</taxon>
        <taxon>Actinomycetes</taxon>
        <taxon>Mycobacteriales</taxon>
        <taxon>Gordoniaceae</taxon>
        <taxon>Gordonia</taxon>
    </lineage>
</organism>
<dbReference type="Gene3D" id="1.10.472.20">
    <property type="entry name" value="Nitrile hydratase, beta subunit"/>
    <property type="match status" value="1"/>
</dbReference>
<feature type="domain" description="Nitrile hydratase beta subunit-like N-terminal" evidence="2">
    <location>
        <begin position="27"/>
        <end position="103"/>
    </location>
</feature>
<keyword evidence="4" id="KW-1185">Reference proteome</keyword>
<dbReference type="Pfam" id="PF21006">
    <property type="entry name" value="NHase_beta_N"/>
    <property type="match status" value="1"/>
</dbReference>
<evidence type="ECO:0000313" key="3">
    <source>
        <dbReference type="EMBL" id="WYY08801.1"/>
    </source>
</evidence>
<evidence type="ECO:0000313" key="4">
    <source>
        <dbReference type="Proteomes" id="UP001479933"/>
    </source>
</evidence>
<dbReference type="InterPro" id="IPR049054">
    <property type="entry name" value="CN_hydtase_beta-like_N"/>
</dbReference>
<dbReference type="InterPro" id="IPR008990">
    <property type="entry name" value="Elect_transpt_acc-like_dom_sf"/>
</dbReference>
<sequence length="108" mass="11978">MTAADSTETLTDRLPAEGKGAPPRDNGELLFTEPWEATAFGIAVGLSDQKSYEWEFFRQRLIEKIADANGCEAYYESWAKALEAAVIDSGMVSEEDIRAEMAKLEIIE</sequence>
<dbReference type="InterPro" id="IPR042262">
    <property type="entry name" value="CN_hydtase_beta_C"/>
</dbReference>
<proteinExistence type="predicted"/>
<dbReference type="Proteomes" id="UP001479933">
    <property type="component" value="Chromosome"/>
</dbReference>
<gene>
    <name evidence="3" type="ORF">RVF87_07025</name>
</gene>
<dbReference type="NCBIfam" id="TIGR03889">
    <property type="entry name" value="nitrile_acc"/>
    <property type="match status" value="1"/>
</dbReference>
<dbReference type="EMBL" id="CP136137">
    <property type="protein sequence ID" value="WYY08801.1"/>
    <property type="molecule type" value="Genomic_DNA"/>
</dbReference>
<dbReference type="RefSeq" id="WP_066172449.1">
    <property type="nucleotide sequence ID" value="NZ_CP136137.1"/>
</dbReference>
<evidence type="ECO:0000259" key="2">
    <source>
        <dbReference type="Pfam" id="PF21006"/>
    </source>
</evidence>
<evidence type="ECO:0000256" key="1">
    <source>
        <dbReference type="SAM" id="MobiDB-lite"/>
    </source>
</evidence>
<protein>
    <submittedName>
        <fullName evidence="3">Nitrile hydratase accessory protein</fullName>
    </submittedName>
</protein>